<keyword evidence="2" id="KW-1133">Transmembrane helix</keyword>
<evidence type="ECO:0000313" key="3">
    <source>
        <dbReference type="EMBL" id="KKN89898.1"/>
    </source>
</evidence>
<feature type="transmembrane region" description="Helical" evidence="2">
    <location>
        <begin position="66"/>
        <end position="88"/>
    </location>
</feature>
<protein>
    <recommendedName>
        <fullName evidence="4">Na+/H+ antiporter subunit G</fullName>
    </recommendedName>
</protein>
<dbReference type="AlphaFoldDB" id="A0A0F9XDQ9"/>
<dbReference type="GO" id="GO:0015385">
    <property type="term" value="F:sodium:proton antiporter activity"/>
    <property type="evidence" value="ECO:0007669"/>
    <property type="project" value="TreeGrafter"/>
</dbReference>
<gene>
    <name evidence="3" type="ORF">LCGC14_0234630</name>
</gene>
<dbReference type="PANTHER" id="PTHR34703">
    <property type="entry name" value="ANTIPORTER SUBUNIT MNHG2-RELATED"/>
    <property type="match status" value="1"/>
</dbReference>
<dbReference type="NCBIfam" id="TIGR01300">
    <property type="entry name" value="CPA3_mnhG_phaG"/>
    <property type="match status" value="1"/>
</dbReference>
<organism evidence="3">
    <name type="scientific">marine sediment metagenome</name>
    <dbReference type="NCBI Taxonomy" id="412755"/>
    <lineage>
        <taxon>unclassified sequences</taxon>
        <taxon>metagenomes</taxon>
        <taxon>ecological metagenomes</taxon>
    </lineage>
</organism>
<proteinExistence type="predicted"/>
<evidence type="ECO:0000256" key="1">
    <source>
        <dbReference type="SAM" id="MobiDB-lite"/>
    </source>
</evidence>
<name>A0A0F9XDQ9_9ZZZZ</name>
<feature type="region of interest" description="Disordered" evidence="1">
    <location>
        <begin position="114"/>
        <end position="133"/>
    </location>
</feature>
<dbReference type="PANTHER" id="PTHR34703:SF1">
    <property type="entry name" value="ANTIPORTER SUBUNIT MNHG2-RELATED"/>
    <property type="match status" value="1"/>
</dbReference>
<reference evidence="3" key="1">
    <citation type="journal article" date="2015" name="Nature">
        <title>Complex archaea that bridge the gap between prokaryotes and eukaryotes.</title>
        <authorList>
            <person name="Spang A."/>
            <person name="Saw J.H."/>
            <person name="Jorgensen S.L."/>
            <person name="Zaremba-Niedzwiedzka K."/>
            <person name="Martijn J."/>
            <person name="Lind A.E."/>
            <person name="van Eijk R."/>
            <person name="Schleper C."/>
            <person name="Guy L."/>
            <person name="Ettema T.J."/>
        </authorList>
    </citation>
    <scope>NUCLEOTIDE SEQUENCE</scope>
</reference>
<evidence type="ECO:0008006" key="4">
    <source>
        <dbReference type="Google" id="ProtNLM"/>
    </source>
</evidence>
<dbReference type="EMBL" id="LAZR01000115">
    <property type="protein sequence ID" value="KKN89898.1"/>
    <property type="molecule type" value="Genomic_DNA"/>
</dbReference>
<accession>A0A0F9XDQ9</accession>
<keyword evidence="2" id="KW-0812">Transmembrane</keyword>
<dbReference type="InterPro" id="IPR005133">
    <property type="entry name" value="PhaG_MnhG_YufB"/>
</dbReference>
<evidence type="ECO:0000256" key="2">
    <source>
        <dbReference type="SAM" id="Phobius"/>
    </source>
</evidence>
<keyword evidence="2" id="KW-0472">Membrane</keyword>
<feature type="transmembrane region" description="Helical" evidence="2">
    <location>
        <begin position="6"/>
        <end position="29"/>
    </location>
</feature>
<dbReference type="Pfam" id="PF03334">
    <property type="entry name" value="PhaG_MnhG_YufB"/>
    <property type="match status" value="1"/>
</dbReference>
<comment type="caution">
    <text evidence="3">The sequence shown here is derived from an EMBL/GenBank/DDBJ whole genome shotgun (WGS) entry which is preliminary data.</text>
</comment>
<dbReference type="NCBIfam" id="NF009314">
    <property type="entry name" value="PRK12674.1-2"/>
    <property type="match status" value="1"/>
</dbReference>
<sequence length="133" mass="13597">MIADISTIIASLLILAGSAFAAVAALGILRLPDVYTRMHAASKAGSVGSAMLLIALAITADETPVVLRALAAVVFFLLTAPISAHLLAKASYSVGYRMWEGSVLDEMPPVDPTLGVAKAPPPQGPVTSVGESQ</sequence>